<sequence>MMDIDEPLDFEVEDSLLINPVVPSKRKNLMGLDELLTEHYKEQSKLIENEARKQAKARKCYMKAIHSVEEMSEWGLCVFGEQKTTPPLSFPELGNWSILQSFMNNELNSLVGLTKEQEKSLATWTFFLMLYSSKEELRSSACEFWCAILSSKIQVGMRPIEIDWYPSYPELKSALETYGFLFNFSSNISAENSSGCKGPPQNIITWIKFTAVYCQVRCNKQSILLTSDCQELAEVILCLFLDRRLQGLSVLMRNCMQSIISSFTEEEWINSYSRIAKSIASRVPTDLNCLRAVQCISGVDPRTKHLKSVVAFEILVNCFENKHYPDMVHDDIGILTLLISINVKEKACDFFKMYIYLVLAENWLRYDEMFSDKPVICEMWGVFLRNCSCQISSSDLRPHASKVRNKAAFLLQGIGNS</sequence>
<name>A0A2P5XLY4_GOSBA</name>
<dbReference type="EMBL" id="KZ664610">
    <property type="protein sequence ID" value="PPS04356.1"/>
    <property type="molecule type" value="Genomic_DNA"/>
</dbReference>
<proteinExistence type="predicted"/>
<dbReference type="OrthoDB" id="674980at2759"/>
<reference evidence="1 2" key="1">
    <citation type="submission" date="2015-01" db="EMBL/GenBank/DDBJ databases">
        <title>Genome of allotetraploid Gossypium barbadense reveals genomic plasticity and fiber elongation in cotton evolution.</title>
        <authorList>
            <person name="Chen X."/>
            <person name="Liu X."/>
            <person name="Zhao B."/>
            <person name="Zheng H."/>
            <person name="Hu Y."/>
            <person name="Lu G."/>
            <person name="Yang C."/>
            <person name="Chen J."/>
            <person name="Shan C."/>
            <person name="Zhang L."/>
            <person name="Zhou Y."/>
            <person name="Wang L."/>
            <person name="Guo W."/>
            <person name="Bai Y."/>
            <person name="Ruan J."/>
            <person name="Shangguan X."/>
            <person name="Mao Y."/>
            <person name="Jiang J."/>
            <person name="Zhu Y."/>
            <person name="Lei J."/>
            <person name="Kang H."/>
            <person name="Chen S."/>
            <person name="He X."/>
            <person name="Wang R."/>
            <person name="Wang Y."/>
            <person name="Chen J."/>
            <person name="Wang L."/>
            <person name="Yu S."/>
            <person name="Wang B."/>
            <person name="Wei J."/>
            <person name="Song S."/>
            <person name="Lu X."/>
            <person name="Gao Z."/>
            <person name="Gu W."/>
            <person name="Deng X."/>
            <person name="Ma D."/>
            <person name="Wang S."/>
            <person name="Liang W."/>
            <person name="Fang L."/>
            <person name="Cai C."/>
            <person name="Zhu X."/>
            <person name="Zhou B."/>
            <person name="Zhang Y."/>
            <person name="Chen Z."/>
            <person name="Xu S."/>
            <person name="Zhu R."/>
            <person name="Wang S."/>
            <person name="Zhang T."/>
            <person name="Zhao G."/>
        </authorList>
    </citation>
    <scope>NUCLEOTIDE SEQUENCE [LARGE SCALE GENOMIC DNA]</scope>
    <source>
        <strain evidence="2">cv. Xinhai21</strain>
        <tissue evidence="1">Leaf</tissue>
    </source>
</reference>
<gene>
    <name evidence="1" type="ORF">GOBAR_AA16304</name>
</gene>
<evidence type="ECO:0000313" key="2">
    <source>
        <dbReference type="Proteomes" id="UP000239757"/>
    </source>
</evidence>
<organism evidence="1 2">
    <name type="scientific">Gossypium barbadense</name>
    <name type="common">Sea Island cotton</name>
    <name type="synonym">Hibiscus barbadensis</name>
    <dbReference type="NCBI Taxonomy" id="3634"/>
    <lineage>
        <taxon>Eukaryota</taxon>
        <taxon>Viridiplantae</taxon>
        <taxon>Streptophyta</taxon>
        <taxon>Embryophyta</taxon>
        <taxon>Tracheophyta</taxon>
        <taxon>Spermatophyta</taxon>
        <taxon>Magnoliopsida</taxon>
        <taxon>eudicotyledons</taxon>
        <taxon>Gunneridae</taxon>
        <taxon>Pentapetalae</taxon>
        <taxon>rosids</taxon>
        <taxon>malvids</taxon>
        <taxon>Malvales</taxon>
        <taxon>Malvaceae</taxon>
        <taxon>Malvoideae</taxon>
        <taxon>Gossypium</taxon>
    </lineage>
</organism>
<dbReference type="Proteomes" id="UP000239757">
    <property type="component" value="Unassembled WGS sequence"/>
</dbReference>
<protein>
    <recommendedName>
        <fullName evidence="3">Coiled-coil SMC6 And NSE5 INteracting (CANIN) domain-containing protein</fullName>
    </recommendedName>
</protein>
<dbReference type="PANTHER" id="PTHR37212">
    <property type="entry name" value="ACTIN PROTEIN 2/3 COMPLEX SUBUNIT-LIKE PROTEIN"/>
    <property type="match status" value="1"/>
</dbReference>
<evidence type="ECO:0000313" key="1">
    <source>
        <dbReference type="EMBL" id="PPS04356.1"/>
    </source>
</evidence>
<dbReference type="AlphaFoldDB" id="A0A2P5XLY4"/>
<evidence type="ECO:0008006" key="3">
    <source>
        <dbReference type="Google" id="ProtNLM"/>
    </source>
</evidence>
<accession>A0A2P5XLY4</accession>
<dbReference type="PANTHER" id="PTHR37212:SF2">
    <property type="entry name" value="ACTIN PROTEIN 2_3 COMPLEX SUBUNIT-LIKE PROTEIN"/>
    <property type="match status" value="1"/>
</dbReference>